<gene>
    <name evidence="1" type="ORF">B8W66_12360</name>
</gene>
<organism evidence="1 2">
    <name type="scientific">Mycobacterium decipiens</name>
    <dbReference type="NCBI Taxonomy" id="1430326"/>
    <lineage>
        <taxon>Bacteria</taxon>
        <taxon>Bacillati</taxon>
        <taxon>Actinomycetota</taxon>
        <taxon>Actinomycetes</taxon>
        <taxon>Mycobacteriales</taxon>
        <taxon>Mycobacteriaceae</taxon>
        <taxon>Mycobacterium</taxon>
    </lineage>
</organism>
<reference evidence="1 2" key="1">
    <citation type="submission" date="2017-04" db="EMBL/GenBank/DDBJ databases">
        <title>The new phylogeny of genus Mycobacterium.</title>
        <authorList>
            <person name="Tortoli E."/>
            <person name="Trovato A."/>
            <person name="Cirillo D.M."/>
        </authorList>
    </citation>
    <scope>NUCLEOTIDE SEQUENCE [LARGE SCALE GENOMIC DNA]</scope>
    <source>
        <strain evidence="1 2">TBL 1200985</strain>
    </source>
</reference>
<dbReference type="RefSeq" id="WP_085325309.1">
    <property type="nucleotide sequence ID" value="NZ_NCXP01000012.1"/>
</dbReference>
<dbReference type="STRING" id="1430326.B8W66_12360"/>
<dbReference type="EMBL" id="NCXP01000012">
    <property type="protein sequence ID" value="OSC40667.1"/>
    <property type="molecule type" value="Genomic_DNA"/>
</dbReference>
<proteinExistence type="predicted"/>
<comment type="caution">
    <text evidence="1">The sequence shown here is derived from an EMBL/GenBank/DDBJ whole genome shotgun (WGS) entry which is preliminary data.</text>
</comment>
<keyword evidence="2" id="KW-1185">Reference proteome</keyword>
<accession>A0A1X2LUM4</accession>
<dbReference type="Proteomes" id="UP000193247">
    <property type="component" value="Unassembled WGS sequence"/>
</dbReference>
<evidence type="ECO:0000313" key="2">
    <source>
        <dbReference type="Proteomes" id="UP000193247"/>
    </source>
</evidence>
<sequence length="180" mass="19125">MKWLIPGLPAVAVIVGLMVTFLPGPVARAGSNTATTLFPVDDVTQLETHTFVDCHSNGSCDFTAGANLRTPDGPTGFPPGLWARQTTEIRSSSRLAYLDAHATSQFERVMKAGGSDVITTIYFGEGPPEKYQTTGVIDSTSWSTGQPMTNVNVIVCTHIQVVYPGVNLTSPSTCAQTTFA</sequence>
<protein>
    <submittedName>
        <fullName evidence="1">Uncharacterized protein</fullName>
    </submittedName>
</protein>
<dbReference type="AlphaFoldDB" id="A0A1X2LUM4"/>
<evidence type="ECO:0000313" key="1">
    <source>
        <dbReference type="EMBL" id="OSC40667.1"/>
    </source>
</evidence>
<dbReference type="OrthoDB" id="4747430at2"/>
<name>A0A1X2LUM4_9MYCO</name>